<reference evidence="10 11" key="1">
    <citation type="journal article" date="2016" name="Nat. Commun.">
        <title>Thousands of microbial genomes shed light on interconnected biogeochemical processes in an aquifer system.</title>
        <authorList>
            <person name="Anantharaman K."/>
            <person name="Brown C.T."/>
            <person name="Hug L.A."/>
            <person name="Sharon I."/>
            <person name="Castelle C.J."/>
            <person name="Probst A.J."/>
            <person name="Thomas B.C."/>
            <person name="Singh A."/>
            <person name="Wilkins M.J."/>
            <person name="Karaoz U."/>
            <person name="Brodie E.L."/>
            <person name="Williams K.H."/>
            <person name="Hubbard S.S."/>
            <person name="Banfield J.F."/>
        </authorList>
    </citation>
    <scope>NUCLEOTIDE SEQUENCE [LARGE SCALE GENOMIC DNA]</scope>
</reference>
<dbReference type="GO" id="GO:0046872">
    <property type="term" value="F:metal ion binding"/>
    <property type="evidence" value="ECO:0007669"/>
    <property type="project" value="UniProtKB-UniRule"/>
</dbReference>
<dbReference type="Pfam" id="PF08223">
    <property type="entry name" value="PaaX_C"/>
    <property type="match status" value="1"/>
</dbReference>
<comment type="caution">
    <text evidence="10">The sequence shown here is derived from an EMBL/GenBank/DDBJ whole genome shotgun (WGS) entry which is preliminary data.</text>
</comment>
<dbReference type="PANTHER" id="PTHR30319:SF1">
    <property type="entry name" value="TRANSCRIPTIONAL REPRESSOR PAAX"/>
    <property type="match status" value="1"/>
</dbReference>
<dbReference type="Pfam" id="PF20803">
    <property type="entry name" value="PaaX_M"/>
    <property type="match status" value="1"/>
</dbReference>
<dbReference type="HAMAP" id="MF_01471">
    <property type="entry name" value="Cas2"/>
    <property type="match status" value="1"/>
</dbReference>
<evidence type="ECO:0000259" key="9">
    <source>
        <dbReference type="Pfam" id="PF20803"/>
    </source>
</evidence>
<dbReference type="GO" id="GO:0016787">
    <property type="term" value="F:hydrolase activity"/>
    <property type="evidence" value="ECO:0007669"/>
    <property type="project" value="UniProtKB-KW"/>
</dbReference>
<gene>
    <name evidence="7" type="primary">cas2</name>
    <name evidence="10" type="ORF">A2892_04895</name>
</gene>
<protein>
    <recommendedName>
        <fullName evidence="7">CRISPR-associated endoribonuclease Cas2</fullName>
        <ecNumber evidence="7">3.1.-.-</ecNumber>
    </recommendedName>
</protein>
<dbReference type="InterPro" id="IPR048846">
    <property type="entry name" value="PaaX-like_central"/>
</dbReference>
<evidence type="ECO:0000256" key="7">
    <source>
        <dbReference type="HAMAP-Rule" id="MF_01471"/>
    </source>
</evidence>
<accession>A0A1F8B4E7</accession>
<evidence type="ECO:0000313" key="11">
    <source>
        <dbReference type="Proteomes" id="UP000176404"/>
    </source>
</evidence>
<dbReference type="EC" id="3.1.-.-" evidence="7"/>
<comment type="similarity">
    <text evidence="7">Belongs to the CRISPR-associated endoribonuclease Cas2 protein family.</text>
</comment>
<dbReference type="InterPro" id="IPR013225">
    <property type="entry name" value="PaaX_C"/>
</dbReference>
<keyword evidence="4 7" id="KW-0378">Hydrolase</keyword>
<evidence type="ECO:0000313" key="10">
    <source>
        <dbReference type="EMBL" id="OGM58904.1"/>
    </source>
</evidence>
<name>A0A1F8B4E7_9BACT</name>
<comment type="function">
    <text evidence="7">CRISPR (clustered regularly interspaced short palindromic repeat), is an adaptive immune system that provides protection against mobile genetic elements (viruses, transposable elements and conjugative plasmids). CRISPR clusters contain sequences complementary to antecedent mobile elements and target invading nucleic acids. CRISPR clusters are transcribed and processed into CRISPR RNA (crRNA). Functions as a ssRNA-specific endoribonuclease. Involved in the integration of spacer DNA into the CRISPR cassette.</text>
</comment>
<dbReference type="PANTHER" id="PTHR30319">
    <property type="entry name" value="PHENYLACETIC ACID REGULATOR-RELATED TRANSCRIPTIONAL REPRESSOR"/>
    <property type="match status" value="1"/>
</dbReference>
<keyword evidence="3 7" id="KW-0255">Endonuclease</keyword>
<dbReference type="InterPro" id="IPR021127">
    <property type="entry name" value="CRISPR_associated_Cas2"/>
</dbReference>
<dbReference type="GO" id="GO:0004521">
    <property type="term" value="F:RNA endonuclease activity"/>
    <property type="evidence" value="ECO:0007669"/>
    <property type="project" value="InterPro"/>
</dbReference>
<evidence type="ECO:0000259" key="8">
    <source>
        <dbReference type="Pfam" id="PF08223"/>
    </source>
</evidence>
<sequence length="273" mass="31702">MGQKEIAGKVKEITDGIVGSAVDLALLSIYFSFEFATSGYSSRGWKADEKALNTLSELNYQTIKRSYRRLKQKGMIKITKQKISEELILPQITKEGKKRLESIIPQYQETRTWDDRVYIITYDLPVERNNDRDKLRNYLKKIGCGLLQKSVWITPYNPKGLIKKFVDKNKLGDELVLVSSLQKDGSVGIMSLPDLLERVYKLSDLNERYIDFISLTESERLTREQAIFSYLSILKDDPQIPFKLLPYDWKGDKAYQFFKRICDMQNNLIALED</sequence>
<dbReference type="Proteomes" id="UP000176404">
    <property type="component" value="Unassembled WGS sequence"/>
</dbReference>
<organism evidence="10 11">
    <name type="scientific">Candidatus Woesebacteria bacterium RIFCSPLOWO2_01_FULL_39_10b</name>
    <dbReference type="NCBI Taxonomy" id="1802517"/>
    <lineage>
        <taxon>Bacteria</taxon>
        <taxon>Candidatus Woeseibacteriota</taxon>
    </lineage>
</organism>
<dbReference type="Gene3D" id="3.30.70.2650">
    <property type="match status" value="1"/>
</dbReference>
<dbReference type="EMBL" id="MGHD01000026">
    <property type="protein sequence ID" value="OGM58904.1"/>
    <property type="molecule type" value="Genomic_DNA"/>
</dbReference>
<keyword evidence="2 7" id="KW-0479">Metal-binding</keyword>
<evidence type="ECO:0000256" key="4">
    <source>
        <dbReference type="ARBA" id="ARBA00022801"/>
    </source>
</evidence>
<evidence type="ECO:0000256" key="5">
    <source>
        <dbReference type="ARBA" id="ARBA00022842"/>
    </source>
</evidence>
<feature type="domain" description="Transcriptional repressor PaaX-like central Cas2-like" evidence="9">
    <location>
        <begin position="111"/>
        <end position="181"/>
    </location>
</feature>
<dbReference type="GO" id="GO:0043571">
    <property type="term" value="P:maintenance of CRISPR repeat elements"/>
    <property type="evidence" value="ECO:0007669"/>
    <property type="project" value="UniProtKB-UniRule"/>
</dbReference>
<dbReference type="STRING" id="1802517.A2892_04895"/>
<keyword evidence="5 7" id="KW-0460">Magnesium</keyword>
<comment type="subunit">
    <text evidence="7">Homodimer, forms a heterotetramer with a Cas1 homodimer.</text>
</comment>
<feature type="domain" description="Transcriptional repressor PaaX-like C-terminal" evidence="8">
    <location>
        <begin position="222"/>
        <end position="262"/>
    </location>
</feature>
<dbReference type="AlphaFoldDB" id="A0A1F8B4E7"/>
<evidence type="ECO:0000256" key="6">
    <source>
        <dbReference type="ARBA" id="ARBA00023118"/>
    </source>
</evidence>
<dbReference type="GO" id="GO:0006351">
    <property type="term" value="P:DNA-templated transcription"/>
    <property type="evidence" value="ECO:0007669"/>
    <property type="project" value="TreeGrafter"/>
</dbReference>
<evidence type="ECO:0000256" key="2">
    <source>
        <dbReference type="ARBA" id="ARBA00022723"/>
    </source>
</evidence>
<evidence type="ECO:0000256" key="3">
    <source>
        <dbReference type="ARBA" id="ARBA00022759"/>
    </source>
</evidence>
<proteinExistence type="inferred from homology"/>
<dbReference type="GO" id="GO:0051607">
    <property type="term" value="P:defense response to virus"/>
    <property type="evidence" value="ECO:0007669"/>
    <property type="project" value="UniProtKB-UniRule"/>
</dbReference>
<evidence type="ECO:0000256" key="1">
    <source>
        <dbReference type="ARBA" id="ARBA00022722"/>
    </source>
</evidence>
<feature type="binding site" evidence="7">
    <location>
        <position position="123"/>
    </location>
    <ligand>
        <name>Mg(2+)</name>
        <dbReference type="ChEBI" id="CHEBI:18420"/>
        <note>catalytic</note>
    </ligand>
</feature>
<keyword evidence="1 7" id="KW-0540">Nuclease</keyword>
<dbReference type="SUPFAM" id="SSF143430">
    <property type="entry name" value="TTP0101/SSO1404-like"/>
    <property type="match status" value="1"/>
</dbReference>
<keyword evidence="6 7" id="KW-0051">Antiviral defense</keyword>
<comment type="cofactor">
    <cofactor evidence="7">
        <name>Mg(2+)</name>
        <dbReference type="ChEBI" id="CHEBI:18420"/>
    </cofactor>
</comment>